<dbReference type="AlphaFoldDB" id="C8WYI3"/>
<dbReference type="Gene3D" id="1.25.40.10">
    <property type="entry name" value="Tetratricopeptide repeat domain"/>
    <property type="match status" value="2"/>
</dbReference>
<evidence type="ECO:0000313" key="6">
    <source>
        <dbReference type="Proteomes" id="UP000001917"/>
    </source>
</evidence>
<feature type="repeat" description="TPR" evidence="3">
    <location>
        <begin position="159"/>
        <end position="192"/>
    </location>
</feature>
<sequence length="486" mass="55938">MKTNMNLRSAREFRAKGLLEAARFVLENLLNQSDRKWECKEGVIYNELGLLNYYMGNYRQAADCFASAVEHATTRDSWVLYNVNLAIAYRHLSEYDTCYRILNRLKQECTDEVRSITKGLLFANLSTIQGLNGFYADAITSILESFRLFGESGVHGNDVGLHNNLGIAYLELGQYGKAELHLKKSLELSGRKDLPVLSDIGRLYLMMGKITESIEYTKRALDLVWSSIINYEKEEIARLCHLLANITIRCGEVELAVRLNEKAQVMFGQLGMWRQWQDIEAEMNLWHENPPSWSDSSGLNGISLQEVHRFLLCLDALHSQELIHKKFARLLDLRAHYVRLMANELELSDRERNDLVLASRFADYGLTALETEVVMEPGRSEQAFEKYKLHPTLSVQMSQTLGLSDDVIRVIEDHHERFDGSGYPHRKVAYDIHHLARILAVVDAYCTGIILEDKRHDIVWNEIIHESGKRFDPRVVETFIRMHDIS</sequence>
<keyword evidence="5" id="KW-0614">Plasmid</keyword>
<dbReference type="InterPro" id="IPR052020">
    <property type="entry name" value="Cyclic_di-GMP/3'3'-cGAMP_PDE"/>
</dbReference>
<proteinExistence type="predicted"/>
<dbReference type="KEGG" id="aac:Aaci_3080"/>
<geneLocation type="plasmid" evidence="5 6">
    <name>pAACI02</name>
</geneLocation>
<dbReference type="EMBL" id="CP001729">
    <property type="protein sequence ID" value="ACV60077.1"/>
    <property type="molecule type" value="Genomic_DNA"/>
</dbReference>
<dbReference type="eggNOG" id="COG2206">
    <property type="taxonomic scope" value="Bacteria"/>
</dbReference>
<dbReference type="PROSITE" id="PS50005">
    <property type="entry name" value="TPR"/>
    <property type="match status" value="1"/>
</dbReference>
<evidence type="ECO:0000259" key="4">
    <source>
        <dbReference type="PROSITE" id="PS51832"/>
    </source>
</evidence>
<dbReference type="Pfam" id="PF13487">
    <property type="entry name" value="HD_5"/>
    <property type="match status" value="1"/>
</dbReference>
<keyword evidence="1" id="KW-0677">Repeat</keyword>
<accession>C8WYI3</accession>
<name>C8WYI3_ALIAD</name>
<dbReference type="Proteomes" id="UP000001917">
    <property type="component" value="Plasmid pAACI02"/>
</dbReference>
<reference evidence="6" key="1">
    <citation type="submission" date="2009-09" db="EMBL/GenBank/DDBJ databases">
        <title>The complete plasmid2 of Alicyclobacillus acidocaldarius subsp. acidocaldarius DSM 446.</title>
        <authorList>
            <consortium name="US DOE Joint Genome Institute (JGI-PGF)"/>
            <person name="Lucas S."/>
            <person name="Copeland A."/>
            <person name="Lapidus A."/>
            <person name="Glavina del Rio T."/>
            <person name="Dalin E."/>
            <person name="Tice H."/>
            <person name="Bruce D."/>
            <person name="Goodwin L."/>
            <person name="Pitluck S."/>
            <person name="Kyrpides N."/>
            <person name="Mavromatis K."/>
            <person name="Ivanova N."/>
            <person name="Ovchinnikova G."/>
            <person name="Chertkov O."/>
            <person name="Sims D."/>
            <person name="Brettin T."/>
            <person name="Detter J.C."/>
            <person name="Han C."/>
            <person name="Larimer F."/>
            <person name="Land M."/>
            <person name="Hauser L."/>
            <person name="Markowitz V."/>
            <person name="Cheng J.-F."/>
            <person name="Hugenholtz P."/>
            <person name="Woyke T."/>
            <person name="Wu D."/>
            <person name="Pukall R."/>
            <person name="Klenk H.-P."/>
            <person name="Eisen J.A."/>
        </authorList>
    </citation>
    <scope>NUCLEOTIDE SEQUENCE [LARGE SCALE GENOMIC DNA]</scope>
    <source>
        <strain evidence="6">ATCC 27009 / DSM 446 / BCRC 14685 / JCM 5260 / KCTC 1825 / NBRC 15652 / NCIMB 11725 / NRRL B-14509 / 104-IA</strain>
        <plasmid evidence="6">pAACI02</plasmid>
    </source>
</reference>
<dbReference type="RefSeq" id="WP_012812196.1">
    <property type="nucleotide sequence ID" value="NC_013207.1"/>
</dbReference>
<feature type="domain" description="HD-GYP" evidence="4">
    <location>
        <begin position="305"/>
        <end position="486"/>
    </location>
</feature>
<evidence type="ECO:0000256" key="1">
    <source>
        <dbReference type="ARBA" id="ARBA00022737"/>
    </source>
</evidence>
<dbReference type="InterPro" id="IPR013105">
    <property type="entry name" value="TPR_2"/>
</dbReference>
<dbReference type="SUPFAM" id="SSF109604">
    <property type="entry name" value="HD-domain/PDEase-like"/>
    <property type="match status" value="1"/>
</dbReference>
<dbReference type="InterPro" id="IPR019734">
    <property type="entry name" value="TPR_rpt"/>
</dbReference>
<dbReference type="SUPFAM" id="SSF48452">
    <property type="entry name" value="TPR-like"/>
    <property type="match status" value="1"/>
</dbReference>
<dbReference type="PANTHER" id="PTHR45228">
    <property type="entry name" value="CYCLIC DI-GMP PHOSPHODIESTERASE TM_0186-RELATED"/>
    <property type="match status" value="1"/>
</dbReference>
<protein>
    <submittedName>
        <fullName evidence="5">Metal dependent phosphohydrolase</fullName>
    </submittedName>
</protein>
<keyword evidence="2 3" id="KW-0802">TPR repeat</keyword>
<evidence type="ECO:0000256" key="3">
    <source>
        <dbReference type="PROSITE-ProRule" id="PRU00339"/>
    </source>
</evidence>
<gene>
    <name evidence="5" type="ordered locus">Aaci_3080</name>
</gene>
<dbReference type="InterPro" id="IPR011990">
    <property type="entry name" value="TPR-like_helical_dom_sf"/>
</dbReference>
<dbReference type="Gene3D" id="1.10.3210.10">
    <property type="entry name" value="Hypothetical protein af1432"/>
    <property type="match status" value="1"/>
</dbReference>
<organism evidence="5 6">
    <name type="scientific">Alicyclobacillus acidocaldarius subsp. acidocaldarius (strain ATCC 27009 / DSM 446 / BCRC 14685 / JCM 5260 / KCTC 1825 / NBRC 15652 / NCIMB 11725 / NRRL B-14509 / 104-IA)</name>
    <name type="common">Bacillus acidocaldarius</name>
    <dbReference type="NCBI Taxonomy" id="521098"/>
    <lineage>
        <taxon>Bacteria</taxon>
        <taxon>Bacillati</taxon>
        <taxon>Bacillota</taxon>
        <taxon>Bacilli</taxon>
        <taxon>Bacillales</taxon>
        <taxon>Alicyclobacillaceae</taxon>
        <taxon>Alicyclobacillus</taxon>
    </lineage>
</organism>
<dbReference type="GO" id="GO:0016787">
    <property type="term" value="F:hydrolase activity"/>
    <property type="evidence" value="ECO:0007669"/>
    <property type="project" value="UniProtKB-KW"/>
</dbReference>
<keyword evidence="6" id="KW-1185">Reference proteome</keyword>
<dbReference type="InterPro" id="IPR003607">
    <property type="entry name" value="HD/PDEase_dom"/>
</dbReference>
<dbReference type="CDD" id="cd00077">
    <property type="entry name" value="HDc"/>
    <property type="match status" value="1"/>
</dbReference>
<keyword evidence="5" id="KW-0378">Hydrolase</keyword>
<reference evidence="5 6" key="2">
    <citation type="journal article" date="2010" name="Stand. Genomic Sci.">
        <title>Complete genome sequence of Alicyclobacillus acidocaldarius type strain (104-IA).</title>
        <authorList>
            <person name="Mavromatis K."/>
            <person name="Sikorski J."/>
            <person name="Lapidus A."/>
            <person name="Glavina Del Rio T."/>
            <person name="Copeland A."/>
            <person name="Tice H."/>
            <person name="Cheng J.F."/>
            <person name="Lucas S."/>
            <person name="Chen F."/>
            <person name="Nolan M."/>
            <person name="Bruce D."/>
            <person name="Goodwin L."/>
            <person name="Pitluck S."/>
            <person name="Ivanova N."/>
            <person name="Ovchinnikova G."/>
            <person name="Pati A."/>
            <person name="Chen A."/>
            <person name="Palaniappan K."/>
            <person name="Land M."/>
            <person name="Hauser L."/>
            <person name="Chang Y.J."/>
            <person name="Jeffries C.D."/>
            <person name="Chain P."/>
            <person name="Meincke L."/>
            <person name="Sims D."/>
            <person name="Chertkov O."/>
            <person name="Han C."/>
            <person name="Brettin T."/>
            <person name="Detter J.C."/>
            <person name="Wahrenburg C."/>
            <person name="Rohde M."/>
            <person name="Pukall R."/>
            <person name="Goker M."/>
            <person name="Bristow J."/>
            <person name="Eisen J.A."/>
            <person name="Markowitz V."/>
            <person name="Hugenholtz P."/>
            <person name="Klenk H.P."/>
            <person name="Kyrpides N.C."/>
        </authorList>
    </citation>
    <scope>NUCLEOTIDE SEQUENCE [LARGE SCALE GENOMIC DNA]</scope>
    <source>
        <strain evidence="6">ATCC 27009 / DSM 446 / BCRC 14685 / JCM 5260 / KCTC 1825 / NBRC 15652 / NCIMB 11725 / NRRL B-14509 / 104-IA</strain>
        <plasmid evidence="5 6">pAACI02</plasmid>
    </source>
</reference>
<dbReference type="Pfam" id="PF07719">
    <property type="entry name" value="TPR_2"/>
    <property type="match status" value="1"/>
</dbReference>
<dbReference type="SMART" id="SM00028">
    <property type="entry name" value="TPR"/>
    <property type="match status" value="3"/>
</dbReference>
<dbReference type="HOGENOM" id="CLU_554246_0_0_9"/>
<evidence type="ECO:0000256" key="2">
    <source>
        <dbReference type="ARBA" id="ARBA00022803"/>
    </source>
</evidence>
<dbReference type="InterPro" id="IPR037522">
    <property type="entry name" value="HD_GYP_dom"/>
</dbReference>
<evidence type="ECO:0000313" key="5">
    <source>
        <dbReference type="EMBL" id="ACV60077.1"/>
    </source>
</evidence>
<dbReference type="PROSITE" id="PS51832">
    <property type="entry name" value="HD_GYP"/>
    <property type="match status" value="1"/>
</dbReference>
<dbReference type="eggNOG" id="COG0457">
    <property type="taxonomic scope" value="Bacteria"/>
</dbReference>